<dbReference type="GO" id="GO:0016887">
    <property type="term" value="F:ATP hydrolysis activity"/>
    <property type="evidence" value="ECO:0007669"/>
    <property type="project" value="InterPro"/>
</dbReference>
<dbReference type="InterPro" id="IPR027417">
    <property type="entry name" value="P-loop_NTPase"/>
</dbReference>
<dbReference type="InterPro" id="IPR036277">
    <property type="entry name" value="SMC_hinge_sf"/>
</dbReference>
<feature type="compositionally biased region" description="Acidic residues" evidence="13">
    <location>
        <begin position="1356"/>
        <end position="1366"/>
    </location>
</feature>
<evidence type="ECO:0000313" key="15">
    <source>
        <dbReference type="EMBL" id="EAK90607.1"/>
    </source>
</evidence>
<dbReference type="InterPro" id="IPR010935">
    <property type="entry name" value="SMC_hinge"/>
</dbReference>
<dbReference type="KEGG" id="cpv:cgd7_1850"/>
<feature type="coiled-coil region" evidence="12">
    <location>
        <begin position="258"/>
        <end position="285"/>
    </location>
</feature>
<keyword evidence="5" id="KW-0547">Nucleotide-binding</keyword>
<dbReference type="GO" id="GO:0005524">
    <property type="term" value="F:ATP binding"/>
    <property type="evidence" value="ECO:0007669"/>
    <property type="project" value="UniProtKB-KW"/>
</dbReference>
<dbReference type="GeneID" id="3371792"/>
<evidence type="ECO:0000256" key="10">
    <source>
        <dbReference type="ARBA" id="ARBA00023242"/>
    </source>
</evidence>
<reference evidence="15 16" key="1">
    <citation type="journal article" date="2004" name="Science">
        <title>Complete genome sequence of the apicomplexan, Cryptosporidium parvum.</title>
        <authorList>
            <person name="Abrahamsen M.S."/>
            <person name="Templeton T.J."/>
            <person name="Enomoto S."/>
            <person name="Abrahante J.E."/>
            <person name="Zhu G."/>
            <person name="Lancto C.A."/>
            <person name="Deng M."/>
            <person name="Liu C."/>
            <person name="Widmer G."/>
            <person name="Tzipori S."/>
            <person name="Buck G.A."/>
            <person name="Xu P."/>
            <person name="Bankier A.T."/>
            <person name="Dear P.H."/>
            <person name="Konfortov B.A."/>
            <person name="Spriggs H.F."/>
            <person name="Iyer L."/>
            <person name="Anantharaman V."/>
            <person name="Aravind L."/>
            <person name="Kapur V."/>
        </authorList>
    </citation>
    <scope>NUCLEOTIDE SEQUENCE [LARGE SCALE GENOMIC DNA]</scope>
    <source>
        <strain evidence="16">Iowa II</strain>
    </source>
</reference>
<evidence type="ECO:0000256" key="12">
    <source>
        <dbReference type="SAM" id="Coils"/>
    </source>
</evidence>
<dbReference type="GO" id="GO:0005634">
    <property type="term" value="C:nucleus"/>
    <property type="evidence" value="ECO:0007669"/>
    <property type="project" value="UniProtKB-SubCell"/>
</dbReference>
<protein>
    <recommendedName>
        <fullName evidence="3">Structural maintenance of chromosomes protein 4</fullName>
    </recommendedName>
</protein>
<evidence type="ECO:0000256" key="2">
    <source>
        <dbReference type="ARBA" id="ARBA00006005"/>
    </source>
</evidence>
<organism evidence="15 16">
    <name type="scientific">Cryptosporidium parvum (strain Iowa II)</name>
    <dbReference type="NCBI Taxonomy" id="353152"/>
    <lineage>
        <taxon>Eukaryota</taxon>
        <taxon>Sar</taxon>
        <taxon>Alveolata</taxon>
        <taxon>Apicomplexa</taxon>
        <taxon>Conoidasida</taxon>
        <taxon>Coccidia</taxon>
        <taxon>Eucoccidiorida</taxon>
        <taxon>Eimeriorina</taxon>
        <taxon>Cryptosporidiidae</taxon>
        <taxon>Cryptosporidium</taxon>
    </lineage>
</organism>
<dbReference type="OrthoDB" id="5575062at2759"/>
<feature type="coiled-coil region" evidence="12">
    <location>
        <begin position="787"/>
        <end position="835"/>
    </location>
</feature>
<gene>
    <name evidence="15" type="ORF">cgd7_1850</name>
</gene>
<feature type="coiled-coil region" evidence="12">
    <location>
        <begin position="315"/>
        <end position="566"/>
    </location>
</feature>
<evidence type="ECO:0000256" key="6">
    <source>
        <dbReference type="ARBA" id="ARBA00022776"/>
    </source>
</evidence>
<feature type="non-terminal residue" evidence="15">
    <location>
        <position position="1"/>
    </location>
</feature>
<dbReference type="FunFam" id="3.40.50.300:FF:000481">
    <property type="entry name" value="Structural maintenance of chromosomes 4"/>
    <property type="match status" value="1"/>
</dbReference>
<feature type="domain" description="SMC hinge" evidence="14">
    <location>
        <begin position="618"/>
        <end position="735"/>
    </location>
</feature>
<keyword evidence="4" id="KW-0132">Cell division</keyword>
<comment type="caution">
    <text evidence="15">The sequence shown here is derived from an EMBL/GenBank/DDBJ whole genome shotgun (WGS) entry which is preliminary data.</text>
</comment>
<dbReference type="OMA" id="CPALDNM"/>
<dbReference type="InterPro" id="IPR003395">
    <property type="entry name" value="RecF/RecN/SMC_N"/>
</dbReference>
<dbReference type="Gene3D" id="1.10.287.1490">
    <property type="match status" value="1"/>
</dbReference>
<evidence type="ECO:0000256" key="7">
    <source>
        <dbReference type="ARBA" id="ARBA00022840"/>
    </source>
</evidence>
<dbReference type="STRING" id="353152.Q5CYL8"/>
<dbReference type="Proteomes" id="UP000006726">
    <property type="component" value="Chromosome 7"/>
</dbReference>
<feature type="region of interest" description="Disordered" evidence="13">
    <location>
        <begin position="843"/>
        <end position="862"/>
    </location>
</feature>
<sequence length="1366" mass="156083">YRLLLPAVAPHYACFPANIPPHNCKQIKLGEKRLNKVNRLQGSLKCFYYMENIESDESKSVGGEQEKPRLIIHKIVLENFKSYGGSKVIGPFHKSFTAIVGPNGSGKSNVIDAMLFVFGKRAKHMRLNKVSELIHNSKHYPNNEKASVAVHFKEIIDVPGDEHAYKVVPNSEIVIKREVHKNSEQTKYYINEKLSSYQEVTKLLSGKGTDLEHNRFLILQGEVELIAQMKPKSTNANEDGLLEYIEDIIGSSRFIPDIEKHLMELEQFNELRQEKLNRLKIAEKELNTLKGPYNMAIEFFTLEREIYIAKLLLHLEEQRDAIKHLNALKDEQNKHLDIRGELAHQKKALEDRRAELEVENKETNSRVNELKVKLEKEENEFKNILLKDEELRATLKNSKKRLLKLEESAEGEKKLIPELEQKIVDLEDEVRKKQKQLPKISKDLDSAQEKLELLQKNVKDGIEESRKKKDKAEQELSPLQKKLLDLQQSHDMLNIELDMLKQRQIQKQENEENSKREKENTVKRIQALNKQNKDFSKNLKDSKALLDEKSKKLEQLQKDLSENTRLLGIKKVELDEARSLLASNNHLETKVVSESKQKGPKMSLSETVMKYFSANKKSGVHGRLGDLGQVDDKFQLALASSVPQVENIVVQTTEDAQEVVNYVRKSNLGRISCIILEKLSATLIQNMEKTFKAPEGSKRFFDLVKFKDPKFKIAWYFAMRDTLIVDDLDIATKISYNGKQRWRVVTINGELIDSSGTMTGGGPNVSVAKHAGKKLEKTSEIPTPEQLKKMETDLEACQNKCNKIKSECKDLEDHVQNLKNDINGYTITLEKIKIELASIEETEKSRSEIQSKTGQESPSNQTEIMAEISRLESEIEGLKKQISTLEASLKQKQIVVDRLTNEMNEIGGPEMKKQSELVQELTKTIGALESEISKSQVEITLSEKKKLKAIESIEQFENKSKALKEAIDKTESELVSLEEVALKIMESKKLAEEELNSFLNEHSSFQARFEEIEREIEKLELRDVEISNKLNEISAKISEVESQNIKQLQKKLQKVRADASCIPSIPEIEPEKSEQPAPEKNSELESLKSKFLIQDVQDAEYEKILGDMTSKKLKPHIESLQAQLQAICEQYSNEGSVKQFRPSSDIFSQYSSQLQLFNRRNQEVEEATNARDESRRHLETVRQARHSEFISGFKIIASQLKEIYQMITLGGDAELELIDSVDPFSDGIIFSVRPPKKSWRPIHNLSGGEKTLSSLALVFALHQFRPSPLYFMDEVDAALDFRNVSIIATFIKEKTKNAQFIVVSLRNHMFEMADRLVGIYKTFDITKSVSIIPGNYSSDVKSKTSVHRDREKAEEGAGDENILENA</sequence>
<keyword evidence="8 12" id="KW-0175">Coiled coil</keyword>
<dbReference type="Pfam" id="PF06470">
    <property type="entry name" value="SMC_hinge"/>
    <property type="match status" value="1"/>
</dbReference>
<dbReference type="InterPro" id="IPR024704">
    <property type="entry name" value="SMC"/>
</dbReference>
<comment type="subcellular location">
    <subcellularLocation>
        <location evidence="1">Nucleus</location>
    </subcellularLocation>
</comment>
<evidence type="ECO:0000256" key="9">
    <source>
        <dbReference type="ARBA" id="ARBA00023067"/>
    </source>
</evidence>
<dbReference type="Pfam" id="PF02463">
    <property type="entry name" value="SMC_N"/>
    <property type="match status" value="1"/>
</dbReference>
<dbReference type="GO" id="GO:0051301">
    <property type="term" value="P:cell division"/>
    <property type="evidence" value="ECO:0007669"/>
    <property type="project" value="UniProtKB-KW"/>
</dbReference>
<evidence type="ECO:0000256" key="4">
    <source>
        <dbReference type="ARBA" id="ARBA00022618"/>
    </source>
</evidence>
<keyword evidence="6" id="KW-0498">Mitosis</keyword>
<feature type="region of interest" description="Disordered" evidence="13">
    <location>
        <begin position="1340"/>
        <end position="1366"/>
    </location>
</feature>
<feature type="compositionally biased region" description="Basic and acidic residues" evidence="13">
    <location>
        <begin position="1340"/>
        <end position="1355"/>
    </location>
</feature>
<dbReference type="SUPFAM" id="SSF75553">
    <property type="entry name" value="Smc hinge domain"/>
    <property type="match status" value="1"/>
</dbReference>
<comment type="similarity">
    <text evidence="2">Belongs to the SMC family. SMC4 subfamily.</text>
</comment>
<dbReference type="PANTHER" id="PTHR18937">
    <property type="entry name" value="STRUCTURAL MAINTENANCE OF CHROMOSOMES SMC FAMILY MEMBER"/>
    <property type="match status" value="1"/>
</dbReference>
<evidence type="ECO:0000256" key="3">
    <source>
        <dbReference type="ARBA" id="ARBA00018693"/>
    </source>
</evidence>
<dbReference type="Gene3D" id="1.20.1060.20">
    <property type="match status" value="1"/>
</dbReference>
<keyword evidence="16" id="KW-1185">Reference proteome</keyword>
<dbReference type="PIRSF" id="PIRSF005719">
    <property type="entry name" value="SMC"/>
    <property type="match status" value="1"/>
</dbReference>
<evidence type="ECO:0000313" key="16">
    <source>
        <dbReference type="Proteomes" id="UP000006726"/>
    </source>
</evidence>
<accession>Q5CYL8</accession>
<dbReference type="PANTHER" id="PTHR18937:SF172">
    <property type="entry name" value="STRUCTURAL MAINTENANCE OF CHROMOSOMES PROTEIN"/>
    <property type="match status" value="1"/>
</dbReference>
<keyword evidence="10" id="KW-0539">Nucleus</keyword>
<evidence type="ECO:0000256" key="1">
    <source>
        <dbReference type="ARBA" id="ARBA00004123"/>
    </source>
</evidence>
<proteinExistence type="inferred from homology"/>
<evidence type="ECO:0000256" key="5">
    <source>
        <dbReference type="ARBA" id="ARBA00022741"/>
    </source>
</evidence>
<evidence type="ECO:0000256" key="13">
    <source>
        <dbReference type="SAM" id="MobiDB-lite"/>
    </source>
</evidence>
<keyword evidence="7" id="KW-0067">ATP-binding</keyword>
<dbReference type="InParanoid" id="Q5CYL8"/>
<feature type="region of interest" description="Disordered" evidence="13">
    <location>
        <begin position="1063"/>
        <end position="1084"/>
    </location>
</feature>
<name>Q5CYL8_CRYPI</name>
<dbReference type="GO" id="GO:0007076">
    <property type="term" value="P:mitotic chromosome condensation"/>
    <property type="evidence" value="ECO:0007669"/>
    <property type="project" value="TreeGrafter"/>
</dbReference>
<feature type="compositionally biased region" description="Polar residues" evidence="13">
    <location>
        <begin position="850"/>
        <end position="862"/>
    </location>
</feature>
<evidence type="ECO:0000256" key="8">
    <source>
        <dbReference type="ARBA" id="ARBA00023054"/>
    </source>
</evidence>
<dbReference type="GO" id="GO:0000796">
    <property type="term" value="C:condensin complex"/>
    <property type="evidence" value="ECO:0007669"/>
    <property type="project" value="TreeGrafter"/>
</dbReference>
<dbReference type="SMART" id="SM00968">
    <property type="entry name" value="SMC_hinge"/>
    <property type="match status" value="1"/>
</dbReference>
<dbReference type="RefSeq" id="XP_628362.1">
    <property type="nucleotide sequence ID" value="XM_628360.1"/>
</dbReference>
<dbReference type="FunCoup" id="Q5CYL8">
    <property type="interactions" value="276"/>
</dbReference>
<evidence type="ECO:0000259" key="14">
    <source>
        <dbReference type="SMART" id="SM00968"/>
    </source>
</evidence>
<dbReference type="Gene3D" id="3.30.70.1620">
    <property type="match status" value="1"/>
</dbReference>
<keyword evidence="9" id="KW-0226">DNA condensation</keyword>
<dbReference type="Gene3D" id="3.40.50.300">
    <property type="entry name" value="P-loop containing nucleotide triphosphate hydrolases"/>
    <property type="match status" value="2"/>
</dbReference>
<dbReference type="EMBL" id="AAEE01000001">
    <property type="protein sequence ID" value="EAK90607.1"/>
    <property type="molecule type" value="Genomic_DNA"/>
</dbReference>
<keyword evidence="11" id="KW-0131">Cell cycle</keyword>
<evidence type="ECO:0000256" key="11">
    <source>
        <dbReference type="ARBA" id="ARBA00023306"/>
    </source>
</evidence>
<dbReference type="SUPFAM" id="SSF52540">
    <property type="entry name" value="P-loop containing nucleoside triphosphate hydrolases"/>
    <property type="match status" value="1"/>
</dbReference>